<dbReference type="GO" id="GO:0043094">
    <property type="term" value="P:metabolic compound salvage"/>
    <property type="evidence" value="ECO:0007669"/>
    <property type="project" value="UniProtKB-UniRule"/>
</dbReference>
<evidence type="ECO:0000256" key="3">
    <source>
        <dbReference type="ARBA" id="ARBA00022490"/>
    </source>
</evidence>
<comment type="function">
    <text evidence="7">Isomerase that catalyzes the conversion of deoxy-ribose 1-phosphate (dRib-1-P) and ribose 1-phosphate (Rib-1-P) to deoxy-ribose 5-phosphate (dRib-5-P) and ribose 5-phosphate (Rib-5-P), respectively.</text>
</comment>
<evidence type="ECO:0000256" key="4">
    <source>
        <dbReference type="ARBA" id="ARBA00022723"/>
    </source>
</evidence>
<dbReference type="KEGG" id="aft:BBF96_08580"/>
<dbReference type="NCBIfam" id="NF003766">
    <property type="entry name" value="PRK05362.1"/>
    <property type="match status" value="1"/>
</dbReference>
<protein>
    <recommendedName>
        <fullName evidence="7 8">Phosphopentomutase</fullName>
        <ecNumber evidence="7 8">5.4.2.7</ecNumber>
    </recommendedName>
    <alternativeName>
        <fullName evidence="7">Phosphodeoxyribomutase</fullName>
    </alternativeName>
</protein>
<comment type="subcellular location">
    <subcellularLocation>
        <location evidence="7">Cytoplasm</location>
    </subcellularLocation>
</comment>
<evidence type="ECO:0000313" key="10">
    <source>
        <dbReference type="EMBL" id="AZR74876.1"/>
    </source>
</evidence>
<comment type="catalytic activity">
    <reaction evidence="7">
        <text>alpha-D-ribose 1-phosphate = D-ribose 5-phosphate</text>
        <dbReference type="Rhea" id="RHEA:18793"/>
        <dbReference type="ChEBI" id="CHEBI:57720"/>
        <dbReference type="ChEBI" id="CHEBI:78346"/>
        <dbReference type="EC" id="5.4.2.7"/>
    </reaction>
</comment>
<dbReference type="GO" id="GO:0000287">
    <property type="term" value="F:magnesium ion binding"/>
    <property type="evidence" value="ECO:0007669"/>
    <property type="project" value="UniProtKB-UniRule"/>
</dbReference>
<dbReference type="Gene3D" id="3.40.720.10">
    <property type="entry name" value="Alkaline Phosphatase, subunit A"/>
    <property type="match status" value="1"/>
</dbReference>
<keyword evidence="3 7" id="KW-0963">Cytoplasm</keyword>
<dbReference type="GO" id="GO:0006018">
    <property type="term" value="P:2-deoxyribose 1-phosphate catabolic process"/>
    <property type="evidence" value="ECO:0007669"/>
    <property type="project" value="UniProtKB-UniRule"/>
</dbReference>
<proteinExistence type="inferred from homology"/>
<comment type="caution">
    <text evidence="7">Lacks conserved residue(s) required for the propagation of feature annotation.</text>
</comment>
<dbReference type="SUPFAM" id="SSF143856">
    <property type="entry name" value="DeoB insert domain-like"/>
    <property type="match status" value="1"/>
</dbReference>
<keyword evidence="4 7" id="KW-0479">Metal-binding</keyword>
<organism evidence="10 11">
    <name type="scientific">Anoxybacter fermentans</name>
    <dbReference type="NCBI Taxonomy" id="1323375"/>
    <lineage>
        <taxon>Bacteria</taxon>
        <taxon>Bacillati</taxon>
        <taxon>Bacillota</taxon>
        <taxon>Clostridia</taxon>
        <taxon>Halanaerobiales</taxon>
        <taxon>Anoxybacter</taxon>
    </lineage>
</organism>
<dbReference type="HAMAP" id="MF_00740">
    <property type="entry name" value="Phosphopentomut"/>
    <property type="match status" value="1"/>
</dbReference>
<feature type="domain" description="Metalloenzyme" evidence="9">
    <location>
        <begin position="16"/>
        <end position="357"/>
    </location>
</feature>
<keyword evidence="5 7" id="KW-0464">Manganese</keyword>
<name>A0A3S9T2V2_9FIRM</name>
<feature type="binding site" evidence="7">
    <location>
        <position position="265"/>
    </location>
    <ligand>
        <name>Mn(2+)</name>
        <dbReference type="ChEBI" id="CHEBI:29035"/>
        <label>2</label>
    </ligand>
</feature>
<comment type="cofactor">
    <cofactor evidence="1 7">
        <name>Mn(2+)</name>
        <dbReference type="ChEBI" id="CHEBI:29035"/>
    </cofactor>
</comment>
<dbReference type="InterPro" id="IPR010045">
    <property type="entry name" value="DeoB"/>
</dbReference>
<dbReference type="InterPro" id="IPR017850">
    <property type="entry name" value="Alkaline_phosphatase_core_sf"/>
</dbReference>
<evidence type="ECO:0000256" key="2">
    <source>
        <dbReference type="ARBA" id="ARBA00010373"/>
    </source>
</evidence>
<comment type="catalytic activity">
    <reaction evidence="7">
        <text>2-deoxy-alpha-D-ribose 1-phosphate = 2-deoxy-D-ribose 5-phosphate</text>
        <dbReference type="Rhea" id="RHEA:27658"/>
        <dbReference type="ChEBI" id="CHEBI:57259"/>
        <dbReference type="ChEBI" id="CHEBI:62877"/>
        <dbReference type="EC" id="5.4.2.7"/>
    </reaction>
</comment>
<dbReference type="EMBL" id="CP016379">
    <property type="protein sequence ID" value="AZR74876.1"/>
    <property type="molecule type" value="Genomic_DNA"/>
</dbReference>
<dbReference type="EC" id="5.4.2.7" evidence="7 8"/>
<dbReference type="PANTHER" id="PTHR21110:SF0">
    <property type="entry name" value="PHOSPHOPENTOMUTASE"/>
    <property type="match status" value="1"/>
</dbReference>
<dbReference type="FunFam" id="3.30.70.1250:FF:000001">
    <property type="entry name" value="Phosphopentomutase"/>
    <property type="match status" value="1"/>
</dbReference>
<dbReference type="Gene3D" id="3.30.70.1250">
    <property type="entry name" value="Phosphopentomutase"/>
    <property type="match status" value="1"/>
</dbReference>
<dbReference type="CDD" id="cd16009">
    <property type="entry name" value="PPM"/>
    <property type="match status" value="1"/>
</dbReference>
<dbReference type="UniPathway" id="UPA00087">
    <property type="reaction ID" value="UER00173"/>
</dbReference>
<comment type="pathway">
    <text evidence="7">Carbohydrate degradation; 2-deoxy-D-ribose 1-phosphate degradation; D-glyceraldehyde 3-phosphate and acetaldehyde from 2-deoxy-alpha-D-ribose 1-phosphate: step 1/2.</text>
</comment>
<keyword evidence="11" id="KW-1185">Reference proteome</keyword>
<comment type="similarity">
    <text evidence="2 7">Belongs to the phosphopentomutase family.</text>
</comment>
<dbReference type="InterPro" id="IPR006124">
    <property type="entry name" value="Metalloenzyme"/>
</dbReference>
<feature type="binding site" evidence="7">
    <location>
        <position position="270"/>
    </location>
    <ligand>
        <name>Mn(2+)</name>
        <dbReference type="ChEBI" id="CHEBI:29035"/>
        <label>2</label>
    </ligand>
</feature>
<dbReference type="GO" id="GO:0030145">
    <property type="term" value="F:manganese ion binding"/>
    <property type="evidence" value="ECO:0007669"/>
    <property type="project" value="UniProtKB-UniRule"/>
</dbReference>
<dbReference type="GO" id="GO:0006015">
    <property type="term" value="P:5-phosphoribose 1-diphosphate biosynthetic process"/>
    <property type="evidence" value="ECO:0007669"/>
    <property type="project" value="UniProtKB-UniPathway"/>
</dbReference>
<dbReference type="GO" id="GO:0005829">
    <property type="term" value="C:cytosol"/>
    <property type="evidence" value="ECO:0007669"/>
    <property type="project" value="TreeGrafter"/>
</dbReference>
<evidence type="ECO:0000259" key="9">
    <source>
        <dbReference type="Pfam" id="PF01676"/>
    </source>
</evidence>
<dbReference type="InterPro" id="IPR024052">
    <property type="entry name" value="Phosphopentomutase_DeoB_cap_sf"/>
</dbReference>
<sequence length="372" mass="40774">MPDAYEYGDEGANTLIHIAEKMGGLNLPNMAELGLGNIDHIPGVPAKPGRGVYGIMRECSKGKDTTTGHWEIAGIILEEPFRTYPNGFPKEVIDAFEKAIGRKVLGNVPASGTVIIQELGEEHMKTGKPIVYTSADSVFQIAAHEEIIPVEELYEMCRKARKILTGPHAVGRVIARPFVGTPGNFTRTERREDFSLEPPKKTILDLIKEAGLEVMGVGKIEDIFAKRGLTQSNHTVSNMDSVDAILDFMVQEKPGLIFANLVEFDMVYGHRNNVEGYARALEEFDGRIPELIEAMKPEDVLIITADHGCDPTHPGTDHTREQVPVLIFGKAIKEGYNIGVRESFADLGATVTELLGVPSPENGESFAKEILK</sequence>
<evidence type="ECO:0000256" key="6">
    <source>
        <dbReference type="ARBA" id="ARBA00023235"/>
    </source>
</evidence>
<dbReference type="AlphaFoldDB" id="A0A3S9T2V2"/>
<accession>A0A3S9T2V2</accession>
<dbReference type="Pfam" id="PF01676">
    <property type="entry name" value="Metalloenzyme"/>
    <property type="match status" value="1"/>
</dbReference>
<keyword evidence="6 7" id="KW-0413">Isomerase</keyword>
<dbReference type="GO" id="GO:0009117">
    <property type="term" value="P:nucleotide metabolic process"/>
    <property type="evidence" value="ECO:0007669"/>
    <property type="project" value="UniProtKB-UniRule"/>
</dbReference>
<feature type="binding site" evidence="7">
    <location>
        <position position="318"/>
    </location>
    <ligand>
        <name>Mn(2+)</name>
        <dbReference type="ChEBI" id="CHEBI:29035"/>
        <label>2</label>
    </ligand>
</feature>
<gene>
    <name evidence="7" type="primary">deoB</name>
    <name evidence="10" type="ORF">BBF96_08580</name>
</gene>
<evidence type="ECO:0000256" key="5">
    <source>
        <dbReference type="ARBA" id="ARBA00023211"/>
    </source>
</evidence>
<dbReference type="GO" id="GO:0008973">
    <property type="term" value="F:phosphopentomutase activity"/>
    <property type="evidence" value="ECO:0007669"/>
    <property type="project" value="UniProtKB-UniRule"/>
</dbReference>
<dbReference type="PANTHER" id="PTHR21110">
    <property type="entry name" value="PHOSPHOPENTOMUTASE"/>
    <property type="match status" value="1"/>
</dbReference>
<evidence type="ECO:0000256" key="7">
    <source>
        <dbReference type="HAMAP-Rule" id="MF_00740"/>
    </source>
</evidence>
<dbReference type="Proteomes" id="UP000267250">
    <property type="component" value="Chromosome"/>
</dbReference>
<evidence type="ECO:0000256" key="1">
    <source>
        <dbReference type="ARBA" id="ARBA00001936"/>
    </source>
</evidence>
<reference evidence="10 11" key="1">
    <citation type="submission" date="2016-07" db="EMBL/GenBank/DDBJ databases">
        <title>Genome and transcriptome analysis of iron-reducing fermentative bacteria Anoxybacter fermentans.</title>
        <authorList>
            <person name="Zeng X."/>
            <person name="Shao Z."/>
        </authorList>
    </citation>
    <scope>NUCLEOTIDE SEQUENCE [LARGE SCALE GENOMIC DNA]</scope>
    <source>
        <strain evidence="10 11">DY22613</strain>
    </source>
</reference>
<evidence type="ECO:0000313" key="11">
    <source>
        <dbReference type="Proteomes" id="UP000267250"/>
    </source>
</evidence>
<dbReference type="SUPFAM" id="SSF53649">
    <property type="entry name" value="Alkaline phosphatase-like"/>
    <property type="match status" value="1"/>
</dbReference>
<evidence type="ECO:0000256" key="8">
    <source>
        <dbReference type="NCBIfam" id="TIGR01696"/>
    </source>
</evidence>
<dbReference type="PIRSF" id="PIRSF001491">
    <property type="entry name" value="Ppentomutase"/>
    <property type="match status" value="1"/>
</dbReference>
<dbReference type="NCBIfam" id="TIGR01696">
    <property type="entry name" value="deoB"/>
    <property type="match status" value="1"/>
</dbReference>